<comment type="caution">
    <text evidence="2">The sequence shown here is derived from an EMBL/GenBank/DDBJ whole genome shotgun (WGS) entry which is preliminary data.</text>
</comment>
<dbReference type="OrthoDB" id="2325300at2"/>
<keyword evidence="1" id="KW-0472">Membrane</keyword>
<evidence type="ECO:0000313" key="2">
    <source>
        <dbReference type="EMBL" id="GBG94416.1"/>
    </source>
</evidence>
<name>A0A401ISC1_9LACO</name>
<sequence>MADDVRGLPNEDVRRKIADSNVSEFFVADMLGLSFSGFAILLAQPLSPTDRKQVLAALTEAEKMAPVNA</sequence>
<dbReference type="AlphaFoldDB" id="A0A401ISC1"/>
<dbReference type="EMBL" id="BFFP01000010">
    <property type="protein sequence ID" value="GBG94416.1"/>
    <property type="molecule type" value="Genomic_DNA"/>
</dbReference>
<protein>
    <submittedName>
        <fullName evidence="2">Uncharacterized protein</fullName>
    </submittedName>
</protein>
<evidence type="ECO:0000313" key="3">
    <source>
        <dbReference type="Proteomes" id="UP000286848"/>
    </source>
</evidence>
<keyword evidence="1" id="KW-1133">Transmembrane helix</keyword>
<organism evidence="2 3">
    <name type="scientific">Ligilactobacillus salitolerans</name>
    <dbReference type="NCBI Taxonomy" id="1808352"/>
    <lineage>
        <taxon>Bacteria</taxon>
        <taxon>Bacillati</taxon>
        <taxon>Bacillota</taxon>
        <taxon>Bacilli</taxon>
        <taxon>Lactobacillales</taxon>
        <taxon>Lactobacillaceae</taxon>
        <taxon>Ligilactobacillus</taxon>
    </lineage>
</organism>
<feature type="transmembrane region" description="Helical" evidence="1">
    <location>
        <begin position="25"/>
        <end position="43"/>
    </location>
</feature>
<evidence type="ECO:0000256" key="1">
    <source>
        <dbReference type="SAM" id="Phobius"/>
    </source>
</evidence>
<dbReference type="Proteomes" id="UP000286848">
    <property type="component" value="Unassembled WGS sequence"/>
</dbReference>
<dbReference type="RefSeq" id="WP_124975781.1">
    <property type="nucleotide sequence ID" value="NZ_BFFP01000010.1"/>
</dbReference>
<keyword evidence="3" id="KW-1185">Reference proteome</keyword>
<gene>
    <name evidence="2" type="ORF">LFYK43_08750</name>
</gene>
<keyword evidence="1" id="KW-0812">Transmembrane</keyword>
<proteinExistence type="predicted"/>
<accession>A0A401ISC1</accession>
<reference evidence="2 3" key="1">
    <citation type="journal article" date="2019" name="Int. J. Syst. Evol. Microbiol.">
        <title>Lactobacillus salitolerans sp. nov., a novel lactic acid bacterium isolated from spent mushroom substrates.</title>
        <authorList>
            <person name="Tohno M."/>
            <person name="Tanizawa Y."/>
            <person name="Kojima Y."/>
            <person name="Sakamoto M."/>
            <person name="Nakamura Y."/>
            <person name="Ohkuma M."/>
            <person name="Kobayashi H."/>
        </authorList>
    </citation>
    <scope>NUCLEOTIDE SEQUENCE [LARGE SCALE GENOMIC DNA]</scope>
    <source>
        <strain evidence="2 3">YK43</strain>
    </source>
</reference>